<evidence type="ECO:0000313" key="1">
    <source>
        <dbReference type="EMBL" id="MBX43783.1"/>
    </source>
</evidence>
<sequence length="81" mass="9094">MMVWAKAYPTGRIDSLKPILEGFAPKDSLVESVFQTGDIRFKSTNGMVGFMRWEMVTPVALCVVQLRTLGFQMGPIPQFPK</sequence>
<dbReference type="EMBL" id="GGEC01063299">
    <property type="protein sequence ID" value="MBX43783.1"/>
    <property type="molecule type" value="Transcribed_RNA"/>
</dbReference>
<name>A0A2P2NMU3_RHIMU</name>
<accession>A0A2P2NMU3</accession>
<dbReference type="AlphaFoldDB" id="A0A2P2NMU3"/>
<reference evidence="1" key="1">
    <citation type="submission" date="2018-02" db="EMBL/GenBank/DDBJ databases">
        <title>Rhizophora mucronata_Transcriptome.</title>
        <authorList>
            <person name="Meera S.P."/>
            <person name="Sreeshan A."/>
            <person name="Augustine A."/>
        </authorList>
    </citation>
    <scope>NUCLEOTIDE SEQUENCE</scope>
    <source>
        <tissue evidence="1">Leaf</tissue>
    </source>
</reference>
<protein>
    <submittedName>
        <fullName evidence="1">Uncharacterized protein</fullName>
    </submittedName>
</protein>
<organism evidence="1">
    <name type="scientific">Rhizophora mucronata</name>
    <name type="common">Asiatic mangrove</name>
    <dbReference type="NCBI Taxonomy" id="61149"/>
    <lineage>
        <taxon>Eukaryota</taxon>
        <taxon>Viridiplantae</taxon>
        <taxon>Streptophyta</taxon>
        <taxon>Embryophyta</taxon>
        <taxon>Tracheophyta</taxon>
        <taxon>Spermatophyta</taxon>
        <taxon>Magnoliopsida</taxon>
        <taxon>eudicotyledons</taxon>
        <taxon>Gunneridae</taxon>
        <taxon>Pentapetalae</taxon>
        <taxon>rosids</taxon>
        <taxon>fabids</taxon>
        <taxon>Malpighiales</taxon>
        <taxon>Rhizophoraceae</taxon>
        <taxon>Rhizophora</taxon>
    </lineage>
</organism>
<proteinExistence type="predicted"/>